<keyword evidence="5 7" id="KW-1133">Transmembrane helix</keyword>
<dbReference type="GO" id="GO:0004016">
    <property type="term" value="F:adenylate cyclase activity"/>
    <property type="evidence" value="ECO:0007669"/>
    <property type="project" value="UniProtKB-ARBA"/>
</dbReference>
<dbReference type="CDD" id="cd07302">
    <property type="entry name" value="CHD"/>
    <property type="match status" value="1"/>
</dbReference>
<accession>A0A4R9K3Y6</accession>
<evidence type="ECO:0000256" key="4">
    <source>
        <dbReference type="ARBA" id="ARBA00022692"/>
    </source>
</evidence>
<dbReference type="InterPro" id="IPR050697">
    <property type="entry name" value="Adenylyl/Guanylyl_Cyclase_3/4"/>
</dbReference>
<dbReference type="SMART" id="SM00044">
    <property type="entry name" value="CYCc"/>
    <property type="match status" value="1"/>
</dbReference>
<reference evidence="9" key="1">
    <citation type="journal article" date="2019" name="PLoS Negl. Trop. Dis.">
        <title>Revisiting the worldwide diversity of Leptospira species in the environment.</title>
        <authorList>
            <person name="Vincent A.T."/>
            <person name="Schiettekatte O."/>
            <person name="Bourhy P."/>
            <person name="Veyrier F.J."/>
            <person name="Picardeau M."/>
        </authorList>
    </citation>
    <scope>NUCLEOTIDE SEQUENCE [LARGE SCALE GENOMIC DNA]</scope>
    <source>
        <strain evidence="9">201702476</strain>
    </source>
</reference>
<feature type="transmembrane region" description="Helical" evidence="7">
    <location>
        <begin position="174"/>
        <end position="199"/>
    </location>
</feature>
<dbReference type="PANTHER" id="PTHR43081">
    <property type="entry name" value="ADENYLATE CYCLASE, TERMINAL-DIFFERENTIATION SPECIFIC-RELATED"/>
    <property type="match status" value="1"/>
</dbReference>
<dbReference type="PANTHER" id="PTHR43081:SF1">
    <property type="entry name" value="ADENYLATE CYCLASE, TERMINAL-DIFFERENTIATION SPECIFIC"/>
    <property type="match status" value="1"/>
</dbReference>
<dbReference type="AlphaFoldDB" id="A0A4R9K3Y6"/>
<evidence type="ECO:0000256" key="3">
    <source>
        <dbReference type="ARBA" id="ARBA00022475"/>
    </source>
</evidence>
<sequence length="425" mass="47396">MTKTDELLLEREYEGLRISFLLKIFFFLTMLGGSFSPEANHFERMYASLTFFFVITMICLFLFLIRQKKLLTLVGTLSALLDGLSLTILVIIWYLAVGGTSVTPAFLLKSSIYTFSVGLMILNSFALKPIYPAIVGIVFTIGQIGFFVFAVSIAGDMNTKTFNEHVLSDKVSYFLYFVVHVAIPFFFGSMALTFLTWIARTTVRKAVSLEKDKAQMQRYFSPGIADKITAADDNFFQPGGTRSKVAVMFCDIRGFTKLSESLSPEEVVELLSRYHSRMVEVLFKFNGTLDKYIGDAIMATFGTPTTTSLDAENALSAALNMRTALKEFNAEQNKAGKAELTHGIAINYGEVIVGNIGTRERLEYTVIGDTVNVASRMESLCKEYGADILISESLRANIMSEYNFVSLGEIHLRGKDNPVNIYQVL</sequence>
<organism evidence="9 10">
    <name type="scientific">Leptospira ognonensis</name>
    <dbReference type="NCBI Taxonomy" id="2484945"/>
    <lineage>
        <taxon>Bacteria</taxon>
        <taxon>Pseudomonadati</taxon>
        <taxon>Spirochaetota</taxon>
        <taxon>Spirochaetia</taxon>
        <taxon>Leptospirales</taxon>
        <taxon>Leptospiraceae</taxon>
        <taxon>Leptospira</taxon>
    </lineage>
</organism>
<feature type="transmembrane region" description="Helical" evidence="7">
    <location>
        <begin position="77"/>
        <end position="96"/>
    </location>
</feature>
<proteinExistence type="inferred from homology"/>
<protein>
    <submittedName>
        <fullName evidence="9">Adenylate/guanylate cyclase domain-containing protein</fullName>
    </submittedName>
</protein>
<evidence type="ECO:0000256" key="7">
    <source>
        <dbReference type="SAM" id="Phobius"/>
    </source>
</evidence>
<keyword evidence="4 7" id="KW-0812">Transmembrane</keyword>
<feature type="domain" description="Guanylate cyclase" evidence="8">
    <location>
        <begin position="246"/>
        <end position="378"/>
    </location>
</feature>
<dbReference type="InterPro" id="IPR029787">
    <property type="entry name" value="Nucleotide_cyclase"/>
</dbReference>
<evidence type="ECO:0000256" key="5">
    <source>
        <dbReference type="ARBA" id="ARBA00022989"/>
    </source>
</evidence>
<dbReference type="GO" id="GO:0035556">
    <property type="term" value="P:intracellular signal transduction"/>
    <property type="evidence" value="ECO:0007669"/>
    <property type="project" value="InterPro"/>
</dbReference>
<gene>
    <name evidence="9" type="ORF">EHQ58_06840</name>
</gene>
<keyword evidence="3" id="KW-1003">Cell membrane</keyword>
<evidence type="ECO:0000313" key="10">
    <source>
        <dbReference type="Proteomes" id="UP000297693"/>
    </source>
</evidence>
<feature type="transmembrane region" description="Helical" evidence="7">
    <location>
        <begin position="102"/>
        <end position="122"/>
    </location>
</feature>
<dbReference type="GO" id="GO:0009190">
    <property type="term" value="P:cyclic nucleotide biosynthetic process"/>
    <property type="evidence" value="ECO:0007669"/>
    <property type="project" value="InterPro"/>
</dbReference>
<dbReference type="PROSITE" id="PS50125">
    <property type="entry name" value="GUANYLATE_CYCLASE_2"/>
    <property type="match status" value="1"/>
</dbReference>
<name>A0A4R9K3Y6_9LEPT</name>
<dbReference type="RefSeq" id="WP_135623137.1">
    <property type="nucleotide sequence ID" value="NZ_RQGD01000022.1"/>
</dbReference>
<dbReference type="Gene3D" id="3.30.70.1230">
    <property type="entry name" value="Nucleotide cyclase"/>
    <property type="match status" value="1"/>
</dbReference>
<dbReference type="Pfam" id="PF00211">
    <property type="entry name" value="Guanylate_cyc"/>
    <property type="match status" value="1"/>
</dbReference>
<evidence type="ECO:0000256" key="1">
    <source>
        <dbReference type="ARBA" id="ARBA00004196"/>
    </source>
</evidence>
<evidence type="ECO:0000256" key="2">
    <source>
        <dbReference type="ARBA" id="ARBA00005381"/>
    </source>
</evidence>
<keyword evidence="10" id="KW-1185">Reference proteome</keyword>
<dbReference type="EMBL" id="RQGD01000022">
    <property type="protein sequence ID" value="TGL60211.1"/>
    <property type="molecule type" value="Genomic_DNA"/>
</dbReference>
<dbReference type="FunFam" id="3.30.70.1230:FF:000016">
    <property type="entry name" value="Adenylate/guanylate cyclase domain-containing protein"/>
    <property type="match status" value="1"/>
</dbReference>
<keyword evidence="6 7" id="KW-0472">Membrane</keyword>
<dbReference type="SUPFAM" id="SSF55073">
    <property type="entry name" value="Nucleotide cyclase"/>
    <property type="match status" value="1"/>
</dbReference>
<comment type="subcellular location">
    <subcellularLocation>
        <location evidence="1">Cell envelope</location>
    </subcellularLocation>
</comment>
<dbReference type="Proteomes" id="UP000297693">
    <property type="component" value="Unassembled WGS sequence"/>
</dbReference>
<feature type="transmembrane region" description="Helical" evidence="7">
    <location>
        <begin position="134"/>
        <end position="154"/>
    </location>
</feature>
<dbReference type="OrthoDB" id="341967at2"/>
<dbReference type="InterPro" id="IPR001054">
    <property type="entry name" value="A/G_cyclase"/>
</dbReference>
<feature type="transmembrane region" description="Helical" evidence="7">
    <location>
        <begin position="45"/>
        <end position="65"/>
    </location>
</feature>
<comment type="caution">
    <text evidence="9">The sequence shown here is derived from an EMBL/GenBank/DDBJ whole genome shotgun (WGS) entry which is preliminary data.</text>
</comment>
<evidence type="ECO:0000313" key="9">
    <source>
        <dbReference type="EMBL" id="TGL60211.1"/>
    </source>
</evidence>
<comment type="similarity">
    <text evidence="2">Belongs to the adenylyl cyclase class-3 family.</text>
</comment>
<feature type="transmembrane region" description="Helical" evidence="7">
    <location>
        <begin position="20"/>
        <end position="39"/>
    </location>
</feature>
<evidence type="ECO:0000256" key="6">
    <source>
        <dbReference type="ARBA" id="ARBA00023136"/>
    </source>
</evidence>
<evidence type="ECO:0000259" key="8">
    <source>
        <dbReference type="PROSITE" id="PS50125"/>
    </source>
</evidence>
<dbReference type="GO" id="GO:0030313">
    <property type="term" value="C:cell envelope"/>
    <property type="evidence" value="ECO:0007669"/>
    <property type="project" value="UniProtKB-SubCell"/>
</dbReference>